<dbReference type="PANTHER" id="PTHR18866:SF127">
    <property type="match status" value="1"/>
</dbReference>
<keyword evidence="2" id="KW-0436">Ligase</keyword>
<comment type="cofactor">
    <cofactor evidence="1">
        <name>biotin</name>
        <dbReference type="ChEBI" id="CHEBI:57586"/>
    </cofactor>
</comment>
<evidence type="ECO:0000256" key="1">
    <source>
        <dbReference type="ARBA" id="ARBA00001953"/>
    </source>
</evidence>
<dbReference type="Pfam" id="PF02785">
    <property type="entry name" value="Biotin_carb_C"/>
    <property type="match status" value="1"/>
</dbReference>
<dbReference type="PROSITE" id="PS00867">
    <property type="entry name" value="CPSASE_2"/>
    <property type="match status" value="1"/>
</dbReference>
<name>A0AAD5RFV9_9PEZI</name>
<keyword evidence="10" id="KW-1185">Reference proteome</keyword>
<dbReference type="InterPro" id="IPR005481">
    <property type="entry name" value="BC-like_N"/>
</dbReference>
<dbReference type="EMBL" id="JAKWBI020000839">
    <property type="protein sequence ID" value="KAJ2892308.1"/>
    <property type="molecule type" value="Genomic_DNA"/>
</dbReference>
<evidence type="ECO:0000313" key="10">
    <source>
        <dbReference type="Proteomes" id="UP001201980"/>
    </source>
</evidence>
<feature type="domain" description="Biotin carboxylation" evidence="8">
    <location>
        <begin position="18"/>
        <end position="476"/>
    </location>
</feature>
<dbReference type="AlphaFoldDB" id="A0AAD5RFV9"/>
<gene>
    <name evidence="9" type="ORF">MKZ38_010011</name>
</gene>
<dbReference type="Gene3D" id="3.30.470.20">
    <property type="entry name" value="ATP-grasp fold, B domain"/>
    <property type="match status" value="1"/>
</dbReference>
<keyword evidence="5" id="KW-0092">Biotin</keyword>
<evidence type="ECO:0000259" key="7">
    <source>
        <dbReference type="PROSITE" id="PS50975"/>
    </source>
</evidence>
<keyword evidence="4 6" id="KW-0067">ATP-binding</keyword>
<evidence type="ECO:0000256" key="6">
    <source>
        <dbReference type="PROSITE-ProRule" id="PRU00409"/>
    </source>
</evidence>
<dbReference type="InterPro" id="IPR016185">
    <property type="entry name" value="PreATP-grasp_dom_sf"/>
</dbReference>
<accession>A0AAD5RFV9</accession>
<dbReference type="InterPro" id="IPR011053">
    <property type="entry name" value="Single_hybrid_motif"/>
</dbReference>
<dbReference type="SMART" id="SM00878">
    <property type="entry name" value="Biotin_carb_C"/>
    <property type="match status" value="1"/>
</dbReference>
<dbReference type="FunFam" id="3.30.1490.20:FF:000003">
    <property type="entry name" value="acetyl-CoA carboxylase isoform X1"/>
    <property type="match status" value="1"/>
</dbReference>
<dbReference type="PROSITE" id="PS00866">
    <property type="entry name" value="CPSASE_1"/>
    <property type="match status" value="1"/>
</dbReference>
<dbReference type="GO" id="GO:0016874">
    <property type="term" value="F:ligase activity"/>
    <property type="evidence" value="ECO:0007669"/>
    <property type="project" value="UniProtKB-KW"/>
</dbReference>
<dbReference type="Proteomes" id="UP001201980">
    <property type="component" value="Unassembled WGS sequence"/>
</dbReference>
<proteinExistence type="predicted"/>
<dbReference type="PROSITE" id="PS50979">
    <property type="entry name" value="BC"/>
    <property type="match status" value="1"/>
</dbReference>
<dbReference type="PROSITE" id="PS50975">
    <property type="entry name" value="ATP_GRASP"/>
    <property type="match status" value="1"/>
</dbReference>
<dbReference type="PANTHER" id="PTHR18866">
    <property type="entry name" value="CARBOXYLASE:PYRUVATE/ACETYL-COA/PROPIONYL-COA CARBOXYLASE"/>
    <property type="match status" value="1"/>
</dbReference>
<dbReference type="SUPFAM" id="SSF52440">
    <property type="entry name" value="PreATP-grasp domain"/>
    <property type="match status" value="1"/>
</dbReference>
<keyword evidence="3 6" id="KW-0547">Nucleotide-binding</keyword>
<dbReference type="GO" id="GO:0005524">
    <property type="term" value="F:ATP binding"/>
    <property type="evidence" value="ECO:0007669"/>
    <property type="project" value="UniProtKB-UniRule"/>
</dbReference>
<dbReference type="InterPro" id="IPR005482">
    <property type="entry name" value="Biotin_COase_C"/>
</dbReference>
<feature type="domain" description="ATP-grasp" evidence="7">
    <location>
        <begin position="141"/>
        <end position="339"/>
    </location>
</feature>
<comment type="caution">
    <text evidence="9">The sequence shown here is derived from an EMBL/GenBank/DDBJ whole genome shotgun (WGS) entry which is preliminary data.</text>
</comment>
<dbReference type="Pfam" id="PF00364">
    <property type="entry name" value="Biotin_lipoyl"/>
    <property type="match status" value="1"/>
</dbReference>
<protein>
    <submittedName>
        <fullName evidence="9">Uncharacterized protein</fullName>
    </submittedName>
</protein>
<dbReference type="GO" id="GO:0046872">
    <property type="term" value="F:metal ion binding"/>
    <property type="evidence" value="ECO:0007669"/>
    <property type="project" value="InterPro"/>
</dbReference>
<dbReference type="InterPro" id="IPR000089">
    <property type="entry name" value="Biotin_lipoyl"/>
</dbReference>
<evidence type="ECO:0000256" key="4">
    <source>
        <dbReference type="ARBA" id="ARBA00022840"/>
    </source>
</evidence>
<evidence type="ECO:0000256" key="2">
    <source>
        <dbReference type="ARBA" id="ARBA00022598"/>
    </source>
</evidence>
<evidence type="ECO:0000259" key="8">
    <source>
        <dbReference type="PROSITE" id="PS50979"/>
    </source>
</evidence>
<evidence type="ECO:0000256" key="5">
    <source>
        <dbReference type="ARBA" id="ARBA00023267"/>
    </source>
</evidence>
<dbReference type="Gene3D" id="2.40.50.100">
    <property type="match status" value="1"/>
</dbReference>
<dbReference type="SUPFAM" id="SSF51246">
    <property type="entry name" value="Rudiment single hybrid motif"/>
    <property type="match status" value="1"/>
</dbReference>
<dbReference type="InterPro" id="IPR005479">
    <property type="entry name" value="CPAse_ATP-bd"/>
</dbReference>
<organism evidence="9 10">
    <name type="scientific">Zalerion maritima</name>
    <dbReference type="NCBI Taxonomy" id="339359"/>
    <lineage>
        <taxon>Eukaryota</taxon>
        <taxon>Fungi</taxon>
        <taxon>Dikarya</taxon>
        <taxon>Ascomycota</taxon>
        <taxon>Pezizomycotina</taxon>
        <taxon>Sordariomycetes</taxon>
        <taxon>Lulworthiomycetidae</taxon>
        <taxon>Lulworthiales</taxon>
        <taxon>Lulworthiaceae</taxon>
        <taxon>Zalerion</taxon>
    </lineage>
</organism>
<dbReference type="SUPFAM" id="SSF51230">
    <property type="entry name" value="Single hybrid motif"/>
    <property type="match status" value="1"/>
</dbReference>
<reference evidence="9" key="1">
    <citation type="submission" date="2022-07" db="EMBL/GenBank/DDBJ databases">
        <title>Draft genome sequence of Zalerion maritima ATCC 34329, a (micro)plastics degrading marine fungus.</title>
        <authorList>
            <person name="Paco A."/>
            <person name="Goncalves M.F.M."/>
            <person name="Rocha-Santos T.A.P."/>
            <person name="Alves A."/>
        </authorList>
    </citation>
    <scope>NUCLEOTIDE SEQUENCE</scope>
    <source>
        <strain evidence="9">ATCC 34329</strain>
    </source>
</reference>
<dbReference type="InterPro" id="IPR011761">
    <property type="entry name" value="ATP-grasp"/>
</dbReference>
<dbReference type="SUPFAM" id="SSF56059">
    <property type="entry name" value="Glutathione synthetase ATP-binding domain-like"/>
    <property type="match status" value="1"/>
</dbReference>
<evidence type="ECO:0000313" key="9">
    <source>
        <dbReference type="EMBL" id="KAJ2892308.1"/>
    </source>
</evidence>
<sequence length="821" mass="87567">MPTLSIAPLPVDDAGRPVIRRLLIANRGEIACRIISTCRKLAVVSIAVYTEEDRDSLHVGEADEAVCLGSIRLSDLSPHQDGPLLIRTALDLRADAIHPGYGYLSENAEFAELVKAAGLRFIGPSAYSISVLGDKRQAKQFLIKEAPSVPLIPGYNGKAQDVASLEAEADRIGFPVLIKAAAGGGGKGMRIVHDRAAFEAELSRAQSEALRSFGSSDCLLEKYIAKGKHIEVQIMGDSAGDVVSLHERECSIQRRHQKIIEESPSPWISPEMRERMTAAATLIGKLLAYEGAGTVEFMVEVTTATFYFLEVNTRIQVEHAITEETTGIDIVALQIYVAAGGLLRDYAALAPVVPQRGHSIECRLCAEDPARGFTPASGLVLRWAPGTDADGNMTDVRIETAIATGSSISVHFDSMIAKMVVWAPDRASAIAKMVRLLRHTQCIGIKSNHLFLQACLLHPAFADVEYSTNFIPDNLDALLRNPHVDDMAEQRRQLSFAPSLLAKLFAADAAAAAAAAGGGGGGGGPFASIKPGFRNQVFDTGSVAADVVVAVDASAAATAAAIAAGEKPAESAKMLITWPFDRAARAGCYTYQLQALPEVEELPAVPKRAAGKDAAAAAAAAAADERDRKKAGLAAAARHFTQCRRRLDAEHLARIPASMVKVASWQRRSRRSADGSRAWTTAELVVEDGGRRRELSLTWEEQGADGGQQQQQVFCFDAGLGTAIEFTRSGMLVYGGALKSAAAAAAGGAEGMLRRYRAPMPCKVLRVAKRRGDKVVKGEVMVVVESMKMETTIVAALDGVFEPRVVEGTAVDADVLLCEIL</sequence>
<dbReference type="Pfam" id="PF00289">
    <property type="entry name" value="Biotin_carb_N"/>
    <property type="match status" value="1"/>
</dbReference>
<dbReference type="InterPro" id="IPR050856">
    <property type="entry name" value="Biotin_carboxylase_complex"/>
</dbReference>
<dbReference type="InterPro" id="IPR011054">
    <property type="entry name" value="Rudment_hybrid_motif"/>
</dbReference>
<dbReference type="InterPro" id="IPR011764">
    <property type="entry name" value="Biotin_carboxylation_dom"/>
</dbReference>
<evidence type="ECO:0000256" key="3">
    <source>
        <dbReference type="ARBA" id="ARBA00022741"/>
    </source>
</evidence>
<dbReference type="Pfam" id="PF02786">
    <property type="entry name" value="CPSase_L_D2"/>
    <property type="match status" value="1"/>
</dbReference>